<comment type="caution">
    <text evidence="3">The sequence shown here is derived from an EMBL/GenBank/DDBJ whole genome shotgun (WGS) entry which is preliminary data.</text>
</comment>
<proteinExistence type="predicted"/>
<feature type="compositionally biased region" description="Low complexity" evidence="1">
    <location>
        <begin position="82"/>
        <end position="99"/>
    </location>
</feature>
<evidence type="ECO:0000313" key="3">
    <source>
        <dbReference type="EMBL" id="KAL2751171.1"/>
    </source>
</evidence>
<organism evidence="3 4">
    <name type="scientific">Vespula maculifrons</name>
    <name type="common">Eastern yellow jacket</name>
    <name type="synonym">Wasp</name>
    <dbReference type="NCBI Taxonomy" id="7453"/>
    <lineage>
        <taxon>Eukaryota</taxon>
        <taxon>Metazoa</taxon>
        <taxon>Ecdysozoa</taxon>
        <taxon>Arthropoda</taxon>
        <taxon>Hexapoda</taxon>
        <taxon>Insecta</taxon>
        <taxon>Pterygota</taxon>
        <taxon>Neoptera</taxon>
        <taxon>Endopterygota</taxon>
        <taxon>Hymenoptera</taxon>
        <taxon>Apocrita</taxon>
        <taxon>Aculeata</taxon>
        <taxon>Vespoidea</taxon>
        <taxon>Vespidae</taxon>
        <taxon>Vespinae</taxon>
        <taxon>Vespula</taxon>
    </lineage>
</organism>
<accession>A0ABD2D1I7</accession>
<keyword evidence="4" id="KW-1185">Reference proteome</keyword>
<reference evidence="3 4" key="1">
    <citation type="journal article" date="2024" name="Ann. Entomol. Soc. Am.">
        <title>Genomic analyses of the southern and eastern yellowjacket wasps (Hymenoptera: Vespidae) reveal evolutionary signatures of social life.</title>
        <authorList>
            <person name="Catto M.A."/>
            <person name="Caine P.B."/>
            <person name="Orr S.E."/>
            <person name="Hunt B.G."/>
            <person name="Goodisman M.A.D."/>
        </authorList>
    </citation>
    <scope>NUCLEOTIDE SEQUENCE [LARGE SCALE GENOMIC DNA]</scope>
    <source>
        <strain evidence="3">232</strain>
        <tissue evidence="3">Head and thorax</tissue>
    </source>
</reference>
<sequence>MAGWFVSELSMFLGLLSLVLDCRKQKGAYSRSYKGLRLFLNRLESISRRRKFEEAAGKPIMYWSEDYVSKQSRNGRTARLTGSSSIGSSRTVGSPVMRY</sequence>
<gene>
    <name evidence="3" type="ORF">V1477_000329</name>
</gene>
<protein>
    <submittedName>
        <fullName evidence="3">Uncharacterized protein</fullName>
    </submittedName>
</protein>
<dbReference type="EMBL" id="JAYRBN010000007">
    <property type="protein sequence ID" value="KAL2751171.1"/>
    <property type="molecule type" value="Genomic_DNA"/>
</dbReference>
<evidence type="ECO:0000313" key="4">
    <source>
        <dbReference type="Proteomes" id="UP001607303"/>
    </source>
</evidence>
<dbReference type="AlphaFoldDB" id="A0ABD2D1I7"/>
<feature type="chain" id="PRO_5044867495" evidence="2">
    <location>
        <begin position="22"/>
        <end position="99"/>
    </location>
</feature>
<evidence type="ECO:0000256" key="1">
    <source>
        <dbReference type="SAM" id="MobiDB-lite"/>
    </source>
</evidence>
<evidence type="ECO:0000256" key="2">
    <source>
        <dbReference type="SAM" id="SignalP"/>
    </source>
</evidence>
<dbReference type="Proteomes" id="UP001607303">
    <property type="component" value="Unassembled WGS sequence"/>
</dbReference>
<feature type="signal peptide" evidence="2">
    <location>
        <begin position="1"/>
        <end position="21"/>
    </location>
</feature>
<feature type="region of interest" description="Disordered" evidence="1">
    <location>
        <begin position="74"/>
        <end position="99"/>
    </location>
</feature>
<name>A0ABD2D1I7_VESMC</name>
<keyword evidence="2" id="KW-0732">Signal</keyword>